<feature type="compositionally biased region" description="Polar residues" evidence="1">
    <location>
        <begin position="106"/>
        <end position="130"/>
    </location>
</feature>
<evidence type="ECO:0000313" key="3">
    <source>
        <dbReference type="Proteomes" id="UP000807306"/>
    </source>
</evidence>
<sequence length="174" mass="18112">MSAQPNITENVGNHPNHPNSNPPFATRLQSLHPSSKITHNSYNGPNASAFQNDQSSEFKGAVIGPGSTIMSGSFNGNDGAGNGNEMPFDLDNLFAQISRMRGSGFSGNTAGGPTSNSGAPPSTNASTGDNPSATSTAPTASAPAQPLNDNHRPRRSRGKGVRSLRWMNCVQDFS</sequence>
<feature type="compositionally biased region" description="Low complexity" evidence="1">
    <location>
        <begin position="13"/>
        <end position="23"/>
    </location>
</feature>
<feature type="compositionally biased region" description="Polar residues" evidence="1">
    <location>
        <begin position="27"/>
        <end position="57"/>
    </location>
</feature>
<feature type="compositionally biased region" description="Polar residues" evidence="1">
    <location>
        <begin position="1"/>
        <end position="11"/>
    </location>
</feature>
<dbReference type="Proteomes" id="UP000807306">
    <property type="component" value="Unassembled WGS sequence"/>
</dbReference>
<evidence type="ECO:0000256" key="1">
    <source>
        <dbReference type="SAM" id="MobiDB-lite"/>
    </source>
</evidence>
<gene>
    <name evidence="2" type="ORF">CPB83DRAFT_860980</name>
</gene>
<protein>
    <submittedName>
        <fullName evidence="2">Uncharacterized protein</fullName>
    </submittedName>
</protein>
<keyword evidence="3" id="KW-1185">Reference proteome</keyword>
<name>A0A9P6E8W0_9AGAR</name>
<reference evidence="2" key="1">
    <citation type="submission" date="2020-11" db="EMBL/GenBank/DDBJ databases">
        <authorList>
            <consortium name="DOE Joint Genome Institute"/>
            <person name="Ahrendt S."/>
            <person name="Riley R."/>
            <person name="Andreopoulos W."/>
            <person name="Labutti K."/>
            <person name="Pangilinan J."/>
            <person name="Ruiz-Duenas F.J."/>
            <person name="Barrasa J.M."/>
            <person name="Sanchez-Garcia M."/>
            <person name="Camarero S."/>
            <person name="Miyauchi S."/>
            <person name="Serrano A."/>
            <person name="Linde D."/>
            <person name="Babiker R."/>
            <person name="Drula E."/>
            <person name="Ayuso-Fernandez I."/>
            <person name="Pacheco R."/>
            <person name="Padilla G."/>
            <person name="Ferreira P."/>
            <person name="Barriuso J."/>
            <person name="Kellner H."/>
            <person name="Castanera R."/>
            <person name="Alfaro M."/>
            <person name="Ramirez L."/>
            <person name="Pisabarro A.G."/>
            <person name="Kuo A."/>
            <person name="Tritt A."/>
            <person name="Lipzen A."/>
            <person name="He G."/>
            <person name="Yan M."/>
            <person name="Ng V."/>
            <person name="Cullen D."/>
            <person name="Martin F."/>
            <person name="Rosso M.-N."/>
            <person name="Henrissat B."/>
            <person name="Hibbett D."/>
            <person name="Martinez A.T."/>
            <person name="Grigoriev I.V."/>
        </authorList>
    </citation>
    <scope>NUCLEOTIDE SEQUENCE</scope>
    <source>
        <strain evidence="2">CBS 506.95</strain>
    </source>
</reference>
<feature type="region of interest" description="Disordered" evidence="1">
    <location>
        <begin position="1"/>
        <end position="88"/>
    </location>
</feature>
<feature type="region of interest" description="Disordered" evidence="1">
    <location>
        <begin position="101"/>
        <end position="163"/>
    </location>
</feature>
<proteinExistence type="predicted"/>
<dbReference type="EMBL" id="MU157896">
    <property type="protein sequence ID" value="KAF9524610.1"/>
    <property type="molecule type" value="Genomic_DNA"/>
</dbReference>
<comment type="caution">
    <text evidence="2">The sequence shown here is derived from an EMBL/GenBank/DDBJ whole genome shotgun (WGS) entry which is preliminary data.</text>
</comment>
<organism evidence="2 3">
    <name type="scientific">Crepidotus variabilis</name>
    <dbReference type="NCBI Taxonomy" id="179855"/>
    <lineage>
        <taxon>Eukaryota</taxon>
        <taxon>Fungi</taxon>
        <taxon>Dikarya</taxon>
        <taxon>Basidiomycota</taxon>
        <taxon>Agaricomycotina</taxon>
        <taxon>Agaricomycetes</taxon>
        <taxon>Agaricomycetidae</taxon>
        <taxon>Agaricales</taxon>
        <taxon>Agaricineae</taxon>
        <taxon>Crepidotaceae</taxon>
        <taxon>Crepidotus</taxon>
    </lineage>
</organism>
<feature type="compositionally biased region" description="Basic residues" evidence="1">
    <location>
        <begin position="152"/>
        <end position="162"/>
    </location>
</feature>
<dbReference type="AlphaFoldDB" id="A0A9P6E8W0"/>
<accession>A0A9P6E8W0</accession>
<feature type="compositionally biased region" description="Low complexity" evidence="1">
    <location>
        <begin position="131"/>
        <end position="144"/>
    </location>
</feature>
<evidence type="ECO:0000313" key="2">
    <source>
        <dbReference type="EMBL" id="KAF9524610.1"/>
    </source>
</evidence>